<dbReference type="AlphaFoldDB" id="A0A0E3MAF7"/>
<protein>
    <submittedName>
        <fullName evidence="21">Diacylglycerol kinase</fullName>
    </submittedName>
</protein>
<dbReference type="KEGG" id="csq:CSCA_3522"/>
<keyword evidence="12 19" id="KW-0472">Membrane</keyword>
<gene>
    <name evidence="21" type="ORF">CSCA_3522</name>
</gene>
<dbReference type="GO" id="GO:0016301">
    <property type="term" value="F:kinase activity"/>
    <property type="evidence" value="ECO:0007669"/>
    <property type="project" value="UniProtKB-KW"/>
</dbReference>
<dbReference type="GO" id="GO:0005524">
    <property type="term" value="F:ATP binding"/>
    <property type="evidence" value="ECO:0007669"/>
    <property type="project" value="UniProtKB-KW"/>
</dbReference>
<evidence type="ECO:0000256" key="12">
    <source>
        <dbReference type="ARBA" id="ARBA00023136"/>
    </source>
</evidence>
<keyword evidence="13" id="KW-0594">Phospholipid biosynthesis</keyword>
<dbReference type="InterPro" id="IPR000326">
    <property type="entry name" value="PAP2/HPO"/>
</dbReference>
<proteinExistence type="inferred from homology"/>
<evidence type="ECO:0000256" key="4">
    <source>
        <dbReference type="ARBA" id="ARBA00022516"/>
    </source>
</evidence>
<feature type="transmembrane region" description="Helical" evidence="19">
    <location>
        <begin position="177"/>
        <end position="202"/>
    </location>
</feature>
<dbReference type="Gene3D" id="1.10.287.3610">
    <property type="match status" value="1"/>
</dbReference>
<dbReference type="Pfam" id="PF01219">
    <property type="entry name" value="DAGK_prokar"/>
    <property type="match status" value="1"/>
</dbReference>
<feature type="domain" description="Phosphatidic acid phosphatase type 2/haloperoxidase" evidence="20">
    <location>
        <begin position="111"/>
        <end position="232"/>
    </location>
</feature>
<organism evidence="21 22">
    <name type="scientific">Clostridium scatologenes</name>
    <dbReference type="NCBI Taxonomy" id="1548"/>
    <lineage>
        <taxon>Bacteria</taxon>
        <taxon>Bacillati</taxon>
        <taxon>Bacillota</taxon>
        <taxon>Clostridia</taxon>
        <taxon>Eubacteriales</taxon>
        <taxon>Clostridiaceae</taxon>
        <taxon>Clostridium</taxon>
    </lineage>
</organism>
<evidence type="ECO:0000256" key="7">
    <source>
        <dbReference type="ARBA" id="ARBA00022741"/>
    </source>
</evidence>
<feature type="binding site" evidence="17">
    <location>
        <position position="76"/>
    </location>
    <ligand>
        <name>ATP</name>
        <dbReference type="ChEBI" id="CHEBI:30616"/>
    </ligand>
</feature>
<evidence type="ECO:0000256" key="16">
    <source>
        <dbReference type="PIRSR" id="PIRSR600829-2"/>
    </source>
</evidence>
<dbReference type="GO" id="GO:0008654">
    <property type="term" value="P:phospholipid biosynthetic process"/>
    <property type="evidence" value="ECO:0007669"/>
    <property type="project" value="UniProtKB-KW"/>
</dbReference>
<reference evidence="21 22" key="1">
    <citation type="journal article" date="2015" name="J. Biotechnol.">
        <title>Complete genome sequence of a malodorant-producing acetogen, Clostridium scatologenes ATCC 25775(T).</title>
        <authorList>
            <person name="Zhu Z."/>
            <person name="Guo T."/>
            <person name="Zheng H."/>
            <person name="Song T."/>
            <person name="Ouyang P."/>
            <person name="Xie J."/>
        </authorList>
    </citation>
    <scope>NUCLEOTIDE SEQUENCE [LARGE SCALE GENOMIC DNA]</scope>
    <source>
        <strain evidence="21 22">ATCC 25775</strain>
    </source>
</reference>
<evidence type="ECO:0000256" key="1">
    <source>
        <dbReference type="ARBA" id="ARBA00004651"/>
    </source>
</evidence>
<feature type="binding site" evidence="16">
    <location>
        <position position="69"/>
    </location>
    <ligand>
        <name>substrate</name>
    </ligand>
</feature>
<evidence type="ECO:0000256" key="5">
    <source>
        <dbReference type="ARBA" id="ARBA00022679"/>
    </source>
</evidence>
<dbReference type="InterPro" id="IPR000829">
    <property type="entry name" value="DAGK"/>
</dbReference>
<evidence type="ECO:0000256" key="15">
    <source>
        <dbReference type="PIRSR" id="PIRSR600829-1"/>
    </source>
</evidence>
<keyword evidence="4" id="KW-0444">Lipid biosynthesis</keyword>
<feature type="transmembrane region" description="Helical" evidence="19">
    <location>
        <begin position="214"/>
        <end position="235"/>
    </location>
</feature>
<evidence type="ECO:0000256" key="14">
    <source>
        <dbReference type="ARBA" id="ARBA00023264"/>
    </source>
</evidence>
<dbReference type="RefSeq" id="WP_029954764.1">
    <property type="nucleotide sequence ID" value="NZ_CP009933.1"/>
</dbReference>
<evidence type="ECO:0000256" key="10">
    <source>
        <dbReference type="ARBA" id="ARBA00022989"/>
    </source>
</evidence>
<dbReference type="SUPFAM" id="SSF48317">
    <property type="entry name" value="Acid phosphatase/Vanadium-dependent haloperoxidase"/>
    <property type="match status" value="1"/>
</dbReference>
<dbReference type="PANTHER" id="PTHR34299:SF1">
    <property type="entry name" value="DIACYLGLYCEROL KINASE"/>
    <property type="match status" value="1"/>
</dbReference>
<dbReference type="Gene3D" id="1.20.144.10">
    <property type="entry name" value="Phosphatidic acid phosphatase type 2/haloperoxidase"/>
    <property type="match status" value="1"/>
</dbReference>
<evidence type="ECO:0000256" key="6">
    <source>
        <dbReference type="ARBA" id="ARBA00022692"/>
    </source>
</evidence>
<keyword evidence="18" id="KW-0460">Magnesium</keyword>
<keyword evidence="6 19" id="KW-0812">Transmembrane</keyword>
<dbReference type="CDD" id="cd14266">
    <property type="entry name" value="UDPK_IM_PAP2_like"/>
    <property type="match status" value="1"/>
</dbReference>
<dbReference type="CDD" id="cd03383">
    <property type="entry name" value="PAP2_diacylglycerolkinase"/>
    <property type="match status" value="1"/>
</dbReference>
<keyword evidence="14" id="KW-1208">Phospholipid metabolism</keyword>
<keyword evidence="8 21" id="KW-0418">Kinase</keyword>
<name>A0A0E3MAF7_CLOSL</name>
<dbReference type="GO" id="GO:0046872">
    <property type="term" value="F:metal ion binding"/>
    <property type="evidence" value="ECO:0007669"/>
    <property type="project" value="UniProtKB-KW"/>
</dbReference>
<dbReference type="EMBL" id="CP009933">
    <property type="protein sequence ID" value="AKA70647.1"/>
    <property type="molecule type" value="Genomic_DNA"/>
</dbReference>
<keyword evidence="3" id="KW-1003">Cell membrane</keyword>
<comment type="subcellular location">
    <subcellularLocation>
        <location evidence="1">Cell membrane</location>
        <topology evidence="1">Multi-pass membrane protein</topology>
    </subcellularLocation>
</comment>
<comment type="cofactor">
    <cofactor evidence="18">
        <name>Mg(2+)</name>
        <dbReference type="ChEBI" id="CHEBI:18420"/>
    </cofactor>
    <text evidence="18">Mn(2+), Zn(2+), Cd(2+) and Co(2+) support activity to lesser extents.</text>
</comment>
<dbReference type="HOGENOM" id="CLU_101368_0_0_9"/>
<keyword evidence="22" id="KW-1185">Reference proteome</keyword>
<keyword evidence="7 17" id="KW-0547">Nucleotide-binding</keyword>
<dbReference type="InterPro" id="IPR036938">
    <property type="entry name" value="PAP2/HPO_sf"/>
</dbReference>
<dbReference type="Pfam" id="PF01569">
    <property type="entry name" value="PAP2"/>
    <property type="match status" value="1"/>
</dbReference>
<keyword evidence="5" id="KW-0808">Transferase</keyword>
<evidence type="ECO:0000256" key="3">
    <source>
        <dbReference type="ARBA" id="ARBA00022475"/>
    </source>
</evidence>
<evidence type="ECO:0000256" key="2">
    <source>
        <dbReference type="ARBA" id="ARBA00005967"/>
    </source>
</evidence>
<evidence type="ECO:0000256" key="17">
    <source>
        <dbReference type="PIRSR" id="PIRSR600829-3"/>
    </source>
</evidence>
<evidence type="ECO:0000313" key="22">
    <source>
        <dbReference type="Proteomes" id="UP000033115"/>
    </source>
</evidence>
<dbReference type="PROSITE" id="PS01069">
    <property type="entry name" value="DAGK_PROKAR"/>
    <property type="match status" value="1"/>
</dbReference>
<keyword evidence="10 19" id="KW-1133">Transmembrane helix</keyword>
<evidence type="ECO:0000256" key="11">
    <source>
        <dbReference type="ARBA" id="ARBA00023098"/>
    </source>
</evidence>
<feature type="binding site" evidence="17">
    <location>
        <position position="16"/>
    </location>
    <ligand>
        <name>ATP</name>
        <dbReference type="ChEBI" id="CHEBI:30616"/>
    </ligand>
</feature>
<dbReference type="SMART" id="SM00014">
    <property type="entry name" value="acidPPc"/>
    <property type="match status" value="1"/>
</dbReference>
<evidence type="ECO:0000256" key="13">
    <source>
        <dbReference type="ARBA" id="ARBA00023209"/>
    </source>
</evidence>
<evidence type="ECO:0000256" key="9">
    <source>
        <dbReference type="ARBA" id="ARBA00022840"/>
    </source>
</evidence>
<feature type="transmembrane region" description="Helical" evidence="19">
    <location>
        <begin position="138"/>
        <end position="157"/>
    </location>
</feature>
<evidence type="ECO:0000313" key="21">
    <source>
        <dbReference type="EMBL" id="AKA70647.1"/>
    </source>
</evidence>
<dbReference type="Proteomes" id="UP000033115">
    <property type="component" value="Chromosome"/>
</dbReference>
<keyword evidence="11" id="KW-0443">Lipid metabolism</keyword>
<feature type="active site" description="Proton acceptor" evidence="15">
    <location>
        <position position="69"/>
    </location>
</feature>
<evidence type="ECO:0000256" key="18">
    <source>
        <dbReference type="PIRSR" id="PIRSR600829-4"/>
    </source>
</evidence>
<dbReference type="InterPro" id="IPR036945">
    <property type="entry name" value="DAGK_sf"/>
</dbReference>
<feature type="transmembrane region" description="Helical" evidence="19">
    <location>
        <begin position="95"/>
        <end position="117"/>
    </location>
</feature>
<comment type="similarity">
    <text evidence="2">Belongs to the bacterial diacylglycerol kinase family.</text>
</comment>
<keyword evidence="18" id="KW-0479">Metal-binding</keyword>
<dbReference type="STRING" id="1548.CSCA_3522"/>
<evidence type="ECO:0000256" key="19">
    <source>
        <dbReference type="SAM" id="Phobius"/>
    </source>
</evidence>
<feature type="transmembrane region" description="Helical" evidence="19">
    <location>
        <begin position="55"/>
        <end position="75"/>
    </location>
</feature>
<dbReference type="GO" id="GO:0005886">
    <property type="term" value="C:plasma membrane"/>
    <property type="evidence" value="ECO:0007669"/>
    <property type="project" value="UniProtKB-SubCell"/>
</dbReference>
<accession>A0A0E3MAF7</accession>
<feature type="binding site" evidence="18">
    <location>
        <position position="76"/>
    </location>
    <ligand>
        <name>a divalent metal cation</name>
        <dbReference type="ChEBI" id="CHEBI:60240"/>
    </ligand>
</feature>
<sequence>MKIMREVRKLLDSFNYAIEGIIYAVRTQRNMKIHMIAALLVLTACFFYDLSKIELLAITITISMVIMAELINTAIEFAVDATTNYYHPLVKVAKNVAAGGVLVTAINAIVVGYIIFWDKLKYINFILIMKVKSTSPHVIFIILAIVCITTLVAKAIFGEGTPLKGGMPSGHSAIAFSIATTIALITGQLAVVVLSYILAFIVAQSRVDSEVHSIIEVIAGGIFGILVTILLFRIFG</sequence>
<evidence type="ECO:0000259" key="20">
    <source>
        <dbReference type="SMART" id="SM00014"/>
    </source>
</evidence>
<keyword evidence="9 17" id="KW-0067">ATP-binding</keyword>
<dbReference type="PANTHER" id="PTHR34299">
    <property type="entry name" value="DIACYLGLYCEROL KINASE"/>
    <property type="match status" value="1"/>
</dbReference>
<evidence type="ECO:0000256" key="8">
    <source>
        <dbReference type="ARBA" id="ARBA00022777"/>
    </source>
</evidence>